<dbReference type="GO" id="GO:0048046">
    <property type="term" value="C:apoplast"/>
    <property type="evidence" value="ECO:0007669"/>
    <property type="project" value="UniProtKB-SubCell"/>
</dbReference>
<reference evidence="5 7" key="1">
    <citation type="submission" date="2016-11" db="EMBL/GenBank/DDBJ databases">
        <title>The genome of Nicotiana attenuata.</title>
        <authorList>
            <person name="Xu S."/>
            <person name="Brockmoeller T."/>
            <person name="Gaquerel E."/>
            <person name="Navarro A."/>
            <person name="Kuhl H."/>
            <person name="Gase K."/>
            <person name="Ling Z."/>
            <person name="Zhou W."/>
            <person name="Kreitzer C."/>
            <person name="Stanke M."/>
            <person name="Tang H."/>
            <person name="Lyons E."/>
            <person name="Pandey P."/>
            <person name="Pandey S.P."/>
            <person name="Timmermann B."/>
            <person name="Baldwin I.T."/>
        </authorList>
    </citation>
    <scope>NUCLEOTIDE SEQUENCE [LARGE SCALE GENOMIC DNA]</scope>
    <source>
        <strain evidence="7">cv. UT</strain>
        <strain evidence="5">UT</strain>
        <tissue evidence="5">Leaves</tissue>
    </source>
</reference>
<dbReference type="EMBL" id="MJEQ01037185">
    <property type="protein sequence ID" value="OIT04573.1"/>
    <property type="molecule type" value="Genomic_DNA"/>
</dbReference>
<dbReference type="GO" id="GO:0009699">
    <property type="term" value="P:phenylpropanoid biosynthetic process"/>
    <property type="evidence" value="ECO:0007669"/>
    <property type="project" value="UniProtKB-ARBA"/>
</dbReference>
<dbReference type="STRING" id="49451.A0A1J6IHM4"/>
<evidence type="ECO:0000256" key="4">
    <source>
        <dbReference type="RuleBase" id="RU363099"/>
    </source>
</evidence>
<evidence type="ECO:0000256" key="3">
    <source>
        <dbReference type="ARBA" id="ARBA00022525"/>
    </source>
</evidence>
<dbReference type="InterPro" id="IPR044859">
    <property type="entry name" value="Allene_oxi_cyc_Dirigent"/>
</dbReference>
<dbReference type="OrthoDB" id="1864232at2759"/>
<evidence type="ECO:0000313" key="6">
    <source>
        <dbReference type="EMBL" id="OIT19445.1"/>
    </source>
</evidence>
<evidence type="ECO:0000256" key="2">
    <source>
        <dbReference type="ARBA" id="ARBA00011738"/>
    </source>
</evidence>
<sequence length="195" mass="21419">MGKPTIIIQLIILSVLLMLTAMPVVHALDKSPKAVGRWFKKLSNAKQKTTKLHFYFHDLATGGKNEKSSVIAQATNITSKSPFLFGILRMIDDPLTVGPELSSKRVGSAQGIYGSAAINEFGLLMNFNFVFTDGPYNCSTLSLLGRNAISNEYREMPIVGGSGVFRLARDIATAKTYFANFTVAIVEYHVIVLHY</sequence>
<dbReference type="InterPro" id="IPR004265">
    <property type="entry name" value="Dirigent"/>
</dbReference>
<dbReference type="AlphaFoldDB" id="A0A1J6IHM4"/>
<evidence type="ECO:0000313" key="5">
    <source>
        <dbReference type="EMBL" id="OIT04573.1"/>
    </source>
</evidence>
<dbReference type="Pfam" id="PF03018">
    <property type="entry name" value="Dirigent"/>
    <property type="match status" value="1"/>
</dbReference>
<dbReference type="KEGG" id="nau:109221430"/>
<comment type="subunit">
    <text evidence="2 4">Homodimer.</text>
</comment>
<protein>
    <recommendedName>
        <fullName evidence="4">Dirigent protein</fullName>
    </recommendedName>
</protein>
<dbReference type="GeneID" id="109224571"/>
<dbReference type="Gramene" id="OIT04573">
    <property type="protein sequence ID" value="OIT04573"/>
    <property type="gene ID" value="A4A49_65228"/>
</dbReference>
<comment type="similarity">
    <text evidence="1 4">Belongs to the plant dirigent protein family.</text>
</comment>
<dbReference type="Gene3D" id="2.40.480.10">
    <property type="entry name" value="Allene oxide cyclase-like"/>
    <property type="match status" value="1"/>
</dbReference>
<keyword evidence="7" id="KW-1185">Reference proteome</keyword>
<proteinExistence type="inferred from homology"/>
<feature type="signal peptide" evidence="4">
    <location>
        <begin position="1"/>
        <end position="27"/>
    </location>
</feature>
<evidence type="ECO:0000313" key="7">
    <source>
        <dbReference type="Proteomes" id="UP000187609"/>
    </source>
</evidence>
<dbReference type="SMR" id="A0A1J6IHM4"/>
<dbReference type="KEGG" id="nau:109224571"/>
<dbReference type="Proteomes" id="UP000187609">
    <property type="component" value="Unassembled WGS sequence"/>
</dbReference>
<keyword evidence="4" id="KW-0732">Signal</keyword>
<dbReference type="PANTHER" id="PTHR21495">
    <property type="entry name" value="NUCLEOPORIN-RELATED"/>
    <property type="match status" value="1"/>
</dbReference>
<feature type="chain" id="PRO_5011806819" description="Dirigent protein" evidence="4">
    <location>
        <begin position="28"/>
        <end position="195"/>
    </location>
</feature>
<dbReference type="EMBL" id="MJEQ01007283">
    <property type="protein sequence ID" value="OIT19445.1"/>
    <property type="molecule type" value="Genomic_DNA"/>
</dbReference>
<keyword evidence="4" id="KW-0052">Apoplast</keyword>
<organism evidence="5 7">
    <name type="scientific">Nicotiana attenuata</name>
    <name type="common">Coyote tobacco</name>
    <dbReference type="NCBI Taxonomy" id="49451"/>
    <lineage>
        <taxon>Eukaryota</taxon>
        <taxon>Viridiplantae</taxon>
        <taxon>Streptophyta</taxon>
        <taxon>Embryophyta</taxon>
        <taxon>Tracheophyta</taxon>
        <taxon>Spermatophyta</taxon>
        <taxon>Magnoliopsida</taxon>
        <taxon>eudicotyledons</taxon>
        <taxon>Gunneridae</taxon>
        <taxon>Pentapetalae</taxon>
        <taxon>asterids</taxon>
        <taxon>lamiids</taxon>
        <taxon>Solanales</taxon>
        <taxon>Solanaceae</taxon>
        <taxon>Nicotianoideae</taxon>
        <taxon>Nicotianeae</taxon>
        <taxon>Nicotiana</taxon>
    </lineage>
</organism>
<comment type="subcellular location">
    <subcellularLocation>
        <location evidence="4">Secreted</location>
        <location evidence="4">Extracellular space</location>
        <location evidence="4">Apoplast</location>
    </subcellularLocation>
</comment>
<accession>A0A1J6IHM4</accession>
<dbReference type="OMA" id="PLHIFLM"/>
<evidence type="ECO:0000256" key="1">
    <source>
        <dbReference type="ARBA" id="ARBA00010746"/>
    </source>
</evidence>
<keyword evidence="3 4" id="KW-0964">Secreted</keyword>
<name>A0A1J6IHM4_NICAT</name>
<comment type="caution">
    <text evidence="5">The sequence shown here is derived from an EMBL/GenBank/DDBJ whole genome shotgun (WGS) entry which is preliminary data.</text>
</comment>
<comment type="function">
    <text evidence="4">Dirigent proteins impart stereoselectivity on the phenoxy radical-coupling reaction, yielding optically active lignans from two molecules of coniferyl alcohol in the biosynthesis of lignans, flavonolignans, and alkaloids and thus plays a central role in plant secondary metabolism.</text>
</comment>
<dbReference type="Gramene" id="OIT19445">
    <property type="protein sequence ID" value="OIT19445"/>
    <property type="gene ID" value="A4A49_41522"/>
</dbReference>
<dbReference type="GeneID" id="109221430"/>
<gene>
    <name evidence="5" type="primary">DIR21_3</name>
    <name evidence="6" type="synonym">DIR21_2</name>
    <name evidence="6" type="ORF">A4A49_41522</name>
    <name evidence="5" type="ORF">A4A49_65228</name>
</gene>